<protein>
    <submittedName>
        <fullName evidence="1">Uncharacterized protein</fullName>
    </submittedName>
</protein>
<sequence>YKPHINRHTDKLNPKEDCKMSIIHGRPSVFSCKNGGVNVYHTYDFVVVILGTVI</sequence>
<feature type="non-terminal residue" evidence="1">
    <location>
        <position position="1"/>
    </location>
</feature>
<evidence type="ECO:0000313" key="2">
    <source>
        <dbReference type="Proteomes" id="UP000824469"/>
    </source>
</evidence>
<dbReference type="Proteomes" id="UP000824469">
    <property type="component" value="Unassembled WGS sequence"/>
</dbReference>
<name>A0AA38FX21_TAXCH</name>
<evidence type="ECO:0000313" key="1">
    <source>
        <dbReference type="EMBL" id="KAH9311505.1"/>
    </source>
</evidence>
<accession>A0AA38FX21</accession>
<reference evidence="1 2" key="1">
    <citation type="journal article" date="2021" name="Nat. Plants">
        <title>The Taxus genome provides insights into paclitaxel biosynthesis.</title>
        <authorList>
            <person name="Xiong X."/>
            <person name="Gou J."/>
            <person name="Liao Q."/>
            <person name="Li Y."/>
            <person name="Zhou Q."/>
            <person name="Bi G."/>
            <person name="Li C."/>
            <person name="Du R."/>
            <person name="Wang X."/>
            <person name="Sun T."/>
            <person name="Guo L."/>
            <person name="Liang H."/>
            <person name="Lu P."/>
            <person name="Wu Y."/>
            <person name="Zhang Z."/>
            <person name="Ro D.K."/>
            <person name="Shang Y."/>
            <person name="Huang S."/>
            <person name="Yan J."/>
        </authorList>
    </citation>
    <scope>NUCLEOTIDE SEQUENCE [LARGE SCALE GENOMIC DNA]</scope>
    <source>
        <strain evidence="1">Ta-2019</strain>
    </source>
</reference>
<dbReference type="EMBL" id="JAHRHJ020000006">
    <property type="protein sequence ID" value="KAH9311505.1"/>
    <property type="molecule type" value="Genomic_DNA"/>
</dbReference>
<proteinExistence type="predicted"/>
<comment type="caution">
    <text evidence="1">The sequence shown here is derived from an EMBL/GenBank/DDBJ whole genome shotgun (WGS) entry which is preliminary data.</text>
</comment>
<organism evidence="1 2">
    <name type="scientific">Taxus chinensis</name>
    <name type="common">Chinese yew</name>
    <name type="synonym">Taxus wallichiana var. chinensis</name>
    <dbReference type="NCBI Taxonomy" id="29808"/>
    <lineage>
        <taxon>Eukaryota</taxon>
        <taxon>Viridiplantae</taxon>
        <taxon>Streptophyta</taxon>
        <taxon>Embryophyta</taxon>
        <taxon>Tracheophyta</taxon>
        <taxon>Spermatophyta</taxon>
        <taxon>Pinopsida</taxon>
        <taxon>Pinidae</taxon>
        <taxon>Conifers II</taxon>
        <taxon>Cupressales</taxon>
        <taxon>Taxaceae</taxon>
        <taxon>Taxus</taxon>
    </lineage>
</organism>
<dbReference type="AlphaFoldDB" id="A0AA38FX21"/>
<feature type="non-terminal residue" evidence="1">
    <location>
        <position position="54"/>
    </location>
</feature>
<keyword evidence="2" id="KW-1185">Reference proteome</keyword>
<gene>
    <name evidence="1" type="ORF">KI387_026540</name>
</gene>